<evidence type="ECO:0000313" key="9">
    <source>
        <dbReference type="Proteomes" id="UP000243797"/>
    </source>
</evidence>
<proteinExistence type="predicted"/>
<evidence type="ECO:0000256" key="4">
    <source>
        <dbReference type="ARBA" id="ARBA00023136"/>
    </source>
</evidence>
<feature type="transmembrane region" description="Helical" evidence="6">
    <location>
        <begin position="202"/>
        <end position="223"/>
    </location>
</feature>
<dbReference type="Proteomes" id="UP000243797">
    <property type="component" value="Unassembled WGS sequence"/>
</dbReference>
<gene>
    <name evidence="8" type="ORF">CAC42_7344</name>
</gene>
<evidence type="ECO:0000256" key="5">
    <source>
        <dbReference type="SAM" id="MobiDB-lite"/>
    </source>
</evidence>
<evidence type="ECO:0000313" key="8">
    <source>
        <dbReference type="EMBL" id="PNS19500.1"/>
    </source>
</evidence>
<evidence type="ECO:0000259" key="7">
    <source>
        <dbReference type="Pfam" id="PF11970"/>
    </source>
</evidence>
<evidence type="ECO:0000256" key="2">
    <source>
        <dbReference type="ARBA" id="ARBA00022692"/>
    </source>
</evidence>
<dbReference type="Gene3D" id="1.20.1070.10">
    <property type="entry name" value="Rhodopsin 7-helix transmembrane proteins"/>
    <property type="match status" value="1"/>
</dbReference>
<dbReference type="GO" id="GO:0005886">
    <property type="term" value="C:plasma membrane"/>
    <property type="evidence" value="ECO:0007669"/>
    <property type="project" value="TreeGrafter"/>
</dbReference>
<dbReference type="STRING" id="2082308.A0A2K1QX13"/>
<accession>A0A2K1QX13</accession>
<feature type="transmembrane region" description="Helical" evidence="6">
    <location>
        <begin position="152"/>
        <end position="174"/>
    </location>
</feature>
<name>A0A2K1QX13_9PEZI</name>
<keyword evidence="3 6" id="KW-1133">Transmembrane helix</keyword>
<keyword evidence="2 6" id="KW-0812">Transmembrane</keyword>
<evidence type="ECO:0000256" key="6">
    <source>
        <dbReference type="SAM" id="Phobius"/>
    </source>
</evidence>
<dbReference type="SUPFAM" id="SSF81321">
    <property type="entry name" value="Family A G protein-coupled receptor-like"/>
    <property type="match status" value="1"/>
</dbReference>
<comment type="subcellular location">
    <subcellularLocation>
        <location evidence="1">Membrane</location>
        <topology evidence="1">Multi-pass membrane protein</topology>
    </subcellularLocation>
</comment>
<dbReference type="PANTHER" id="PTHR23112:SF37">
    <property type="entry name" value="G PROTEIN-COUPLED RECEPTOR GPR1"/>
    <property type="match status" value="1"/>
</dbReference>
<feature type="region of interest" description="Disordered" evidence="5">
    <location>
        <begin position="398"/>
        <end position="423"/>
    </location>
</feature>
<dbReference type="GO" id="GO:0004930">
    <property type="term" value="F:G protein-coupled receptor activity"/>
    <property type="evidence" value="ECO:0007669"/>
    <property type="project" value="TreeGrafter"/>
</dbReference>
<organism evidence="8 9">
    <name type="scientific">Sphaceloma murrayae</name>
    <dbReference type="NCBI Taxonomy" id="2082308"/>
    <lineage>
        <taxon>Eukaryota</taxon>
        <taxon>Fungi</taxon>
        <taxon>Dikarya</taxon>
        <taxon>Ascomycota</taxon>
        <taxon>Pezizomycotina</taxon>
        <taxon>Dothideomycetes</taxon>
        <taxon>Dothideomycetidae</taxon>
        <taxon>Myriangiales</taxon>
        <taxon>Elsinoaceae</taxon>
        <taxon>Sphaceloma</taxon>
    </lineage>
</organism>
<dbReference type="AlphaFoldDB" id="A0A2K1QX13"/>
<feature type="domain" description="G protein-coupled receptor GPR1/2/3 C-terminal" evidence="7">
    <location>
        <begin position="240"/>
        <end position="304"/>
    </location>
</feature>
<dbReference type="InParanoid" id="A0A2K1QX13"/>
<feature type="transmembrane region" description="Helical" evidence="6">
    <location>
        <begin position="244"/>
        <end position="265"/>
    </location>
</feature>
<dbReference type="EMBL" id="NKHZ01000031">
    <property type="protein sequence ID" value="PNS19500.1"/>
    <property type="molecule type" value="Genomic_DNA"/>
</dbReference>
<keyword evidence="9" id="KW-1185">Reference proteome</keyword>
<evidence type="ECO:0000256" key="1">
    <source>
        <dbReference type="ARBA" id="ARBA00004141"/>
    </source>
</evidence>
<dbReference type="OrthoDB" id="100006at2759"/>
<feature type="transmembrane region" description="Helical" evidence="6">
    <location>
        <begin position="34"/>
        <end position="56"/>
    </location>
</feature>
<dbReference type="InterPro" id="IPR022596">
    <property type="entry name" value="GPR1/2/3_C"/>
</dbReference>
<feature type="region of interest" description="Disordered" evidence="5">
    <location>
        <begin position="334"/>
        <end position="364"/>
    </location>
</feature>
<comment type="caution">
    <text evidence="8">The sequence shown here is derived from an EMBL/GenBank/DDBJ whole genome shotgun (WGS) entry which is preliminary data.</text>
</comment>
<keyword evidence="4 6" id="KW-0472">Membrane</keyword>
<feature type="transmembrane region" description="Helical" evidence="6">
    <location>
        <begin position="277"/>
        <end position="298"/>
    </location>
</feature>
<sequence length="423" mass="47785">MLPVALSSDAVFSRRSEDVSVLGKGDLHPLPHSLYHGLTAVVFFGFLSFFLASALFFRLTYRLIVDRRHKLHRNQFLILILNLIFADIEQSIAFWSNVQWLRENTIHVGTSMCWTQGFFVSVGDLASGVFTIAIAVHTFADIVFAYQPPYALFLSLIVSGHIFVYACAIIGIALHPSDIYVRAGAWCWVNGSYQHERLWLHYFWILIAEFGTVLLYGLLFYILQRRVRTNYYSAPGSAERAKAAARSIIPYPIIYVVCTCPLAAMRISSMAGNTPSYLQLCVAGAMITSNGWLDVLLYSMTRRTLIFGTEPLKEDMRALDTFYWKPEEYGTTTTIQGPLRRSGDARKRTWKGGDDKKFDERTSSTEELVDVDIERGGAMKMKTEVSVSSAPIELQFVKKSTGGRSDEDQKSSMSHKSYFKDDL</sequence>
<dbReference type="Pfam" id="PF11970">
    <property type="entry name" value="GPR_Gpa2_C"/>
    <property type="match status" value="1"/>
</dbReference>
<evidence type="ECO:0000256" key="3">
    <source>
        <dbReference type="ARBA" id="ARBA00022989"/>
    </source>
</evidence>
<reference evidence="8 9" key="1">
    <citation type="submission" date="2017-06" db="EMBL/GenBank/DDBJ databases">
        <title>Draft genome sequence of a variant of Elsinoe murrayae.</title>
        <authorList>
            <person name="Cheng Q."/>
        </authorList>
    </citation>
    <scope>NUCLEOTIDE SEQUENCE [LARGE SCALE GENOMIC DNA]</scope>
    <source>
        <strain evidence="8 9">CQ-2017a</strain>
    </source>
</reference>
<dbReference type="PANTHER" id="PTHR23112">
    <property type="entry name" value="G PROTEIN-COUPLED RECEPTOR 157-RELATED"/>
    <property type="match status" value="1"/>
</dbReference>
<feature type="transmembrane region" description="Helical" evidence="6">
    <location>
        <begin position="76"/>
        <end position="98"/>
    </location>
</feature>
<feature type="compositionally biased region" description="Basic and acidic residues" evidence="5">
    <location>
        <begin position="341"/>
        <end position="364"/>
    </location>
</feature>
<feature type="transmembrane region" description="Helical" evidence="6">
    <location>
        <begin position="118"/>
        <end position="140"/>
    </location>
</feature>
<dbReference type="GO" id="GO:0007189">
    <property type="term" value="P:adenylate cyclase-activating G protein-coupled receptor signaling pathway"/>
    <property type="evidence" value="ECO:0007669"/>
    <property type="project" value="TreeGrafter"/>
</dbReference>
<protein>
    <recommendedName>
        <fullName evidence="7">G protein-coupled receptor GPR1/2/3 C-terminal domain-containing protein</fullName>
    </recommendedName>
</protein>